<dbReference type="SUPFAM" id="SSF56563">
    <property type="entry name" value="Major capsid protein gp5"/>
    <property type="match status" value="1"/>
</dbReference>
<evidence type="ECO:0000259" key="2">
    <source>
        <dbReference type="Pfam" id="PF05065"/>
    </source>
</evidence>
<comment type="subcellular location">
    <subcellularLocation>
        <location evidence="1">Virion</location>
    </subcellularLocation>
</comment>
<keyword evidence="4" id="KW-1185">Reference proteome</keyword>
<dbReference type="InterPro" id="IPR054612">
    <property type="entry name" value="Phage_capsid-like_C"/>
</dbReference>
<dbReference type="RefSeq" id="WP_184676802.1">
    <property type="nucleotide sequence ID" value="NZ_JACHGY010000001.1"/>
</dbReference>
<dbReference type="Proteomes" id="UP000541810">
    <property type="component" value="Unassembled WGS sequence"/>
</dbReference>
<proteinExistence type="predicted"/>
<evidence type="ECO:0000313" key="4">
    <source>
        <dbReference type="Proteomes" id="UP000541810"/>
    </source>
</evidence>
<evidence type="ECO:0000256" key="1">
    <source>
        <dbReference type="ARBA" id="ARBA00004328"/>
    </source>
</evidence>
<dbReference type="NCBIfam" id="TIGR01554">
    <property type="entry name" value="major_cap_HK97"/>
    <property type="match status" value="1"/>
</dbReference>
<protein>
    <submittedName>
        <fullName evidence="3">HK97 family phage major capsid protein</fullName>
    </submittedName>
</protein>
<sequence length="431" mass="46543">MKLSSAAQKFLDSMIEKVEDGDTFLDVVGRAVGEVEDVKDLGDMRSAIKQLETKVAEDHTKEIKDLRLRVERAEKRAYNGVNQYRGAFPSEDAARTFGLTMIGRFATNSETRDWAQDVLKTDHKTLHDGLAKNRVFTTTTADAVIPEIWLTTMEDLLDTHGVFERDALSVPMTSDLVHWSKKTGRVSAVPMAEGGSLASSQPTIDGRELTARKWGAYTEVNNEAAEDAIIAIAEFIAADMAEAHALAVDEAGFLGDGSGTYNQITGVLNALGAGAIVNAGDNAWGGYTYEALTAGIGKCTVKTFSGIGQPKWYCSHTFYWTVLAPLQLAAGGNTIADIGRGPVPMFAGFPVQYTQVLPQTAAGTQIPLIFGNLRRGAAFGDRRRLTFKASDHFKFANDQTAMLSTRRYDIDVHGGGDGSNAETLVGFRTAA</sequence>
<evidence type="ECO:0000313" key="3">
    <source>
        <dbReference type="EMBL" id="MBB6429216.1"/>
    </source>
</evidence>
<dbReference type="InterPro" id="IPR024455">
    <property type="entry name" value="Phage_capsid"/>
</dbReference>
<accession>A0A7X0H6V8</accession>
<reference evidence="3 4" key="1">
    <citation type="submission" date="2020-08" db="EMBL/GenBank/DDBJ databases">
        <title>Genomic Encyclopedia of Type Strains, Phase IV (KMG-IV): sequencing the most valuable type-strain genomes for metagenomic binning, comparative biology and taxonomic classification.</title>
        <authorList>
            <person name="Goeker M."/>
        </authorList>
    </citation>
    <scope>NUCLEOTIDE SEQUENCE [LARGE SCALE GENOMIC DNA]</scope>
    <source>
        <strain evidence="3 4">DSM 103725</strain>
    </source>
</reference>
<dbReference type="EMBL" id="JACHGY010000001">
    <property type="protein sequence ID" value="MBB6429216.1"/>
    <property type="molecule type" value="Genomic_DNA"/>
</dbReference>
<comment type="caution">
    <text evidence="3">The sequence shown here is derived from an EMBL/GenBank/DDBJ whole genome shotgun (WGS) entry which is preliminary data.</text>
</comment>
<name>A0A7X0H6V8_9BACT</name>
<dbReference type="AlphaFoldDB" id="A0A7X0H6V8"/>
<feature type="domain" description="Phage capsid-like C-terminal" evidence="2">
    <location>
        <begin position="171"/>
        <end position="412"/>
    </location>
</feature>
<dbReference type="Pfam" id="PF05065">
    <property type="entry name" value="Phage_capsid"/>
    <property type="match status" value="1"/>
</dbReference>
<gene>
    <name evidence="3" type="ORF">HNQ40_001022</name>
</gene>
<dbReference type="Gene3D" id="3.30.2400.10">
    <property type="entry name" value="Major capsid protein gp5"/>
    <property type="match status" value="1"/>
</dbReference>
<organism evidence="3 4">
    <name type="scientific">Algisphaera agarilytica</name>
    <dbReference type="NCBI Taxonomy" id="1385975"/>
    <lineage>
        <taxon>Bacteria</taxon>
        <taxon>Pseudomonadati</taxon>
        <taxon>Planctomycetota</taxon>
        <taxon>Phycisphaerae</taxon>
        <taxon>Phycisphaerales</taxon>
        <taxon>Phycisphaeraceae</taxon>
        <taxon>Algisphaera</taxon>
    </lineage>
</organism>
<dbReference type="Gene3D" id="3.30.2320.10">
    <property type="entry name" value="hypothetical protein PF0899 domain"/>
    <property type="match status" value="1"/>
</dbReference>